<dbReference type="SUPFAM" id="SSF69572">
    <property type="entry name" value="Activating enzymes of the ubiquitin-like proteins"/>
    <property type="match status" value="1"/>
</dbReference>
<comment type="caution">
    <text evidence="3">The sequence shown here is derived from an EMBL/GenBank/DDBJ whole genome shotgun (WGS) entry which is preliminary data.</text>
</comment>
<keyword evidence="1" id="KW-0472">Membrane</keyword>
<accession>A0ABS9CF78</accession>
<dbReference type="Gene3D" id="3.40.50.720">
    <property type="entry name" value="NAD(P)-binding Rossmann-like Domain"/>
    <property type="match status" value="1"/>
</dbReference>
<dbReference type="InterPro" id="IPR035985">
    <property type="entry name" value="Ubiquitin-activating_enz"/>
</dbReference>
<protein>
    <submittedName>
        <fullName evidence="3">tRNA threonylcarbamoyladenosine dehydratase</fullName>
    </submittedName>
</protein>
<evidence type="ECO:0000313" key="4">
    <source>
        <dbReference type="Proteomes" id="UP001200470"/>
    </source>
</evidence>
<keyword evidence="1" id="KW-1133">Transmembrane helix</keyword>
<dbReference type="InterPro" id="IPR000594">
    <property type="entry name" value="ThiF_NAD_FAD-bd"/>
</dbReference>
<organism evidence="3 4">
    <name type="scientific">Xylanibacter brevis</name>
    <dbReference type="NCBI Taxonomy" id="83231"/>
    <lineage>
        <taxon>Bacteria</taxon>
        <taxon>Pseudomonadati</taxon>
        <taxon>Bacteroidota</taxon>
        <taxon>Bacteroidia</taxon>
        <taxon>Bacteroidales</taxon>
        <taxon>Prevotellaceae</taxon>
        <taxon>Xylanibacter</taxon>
    </lineage>
</organism>
<evidence type="ECO:0000259" key="2">
    <source>
        <dbReference type="Pfam" id="PF00899"/>
    </source>
</evidence>
<dbReference type="CDD" id="cd00755">
    <property type="entry name" value="YgdL_like"/>
    <property type="match status" value="1"/>
</dbReference>
<dbReference type="PANTHER" id="PTHR43267:SF1">
    <property type="entry name" value="TRNA THREONYLCARBAMOYLADENOSINE DEHYDRATASE"/>
    <property type="match status" value="1"/>
</dbReference>
<feature type="domain" description="THIF-type NAD/FAD binding fold" evidence="2">
    <location>
        <begin position="13"/>
        <end position="159"/>
    </location>
</feature>
<dbReference type="EMBL" id="JADYTN010000011">
    <property type="protein sequence ID" value="MCF2563738.1"/>
    <property type="molecule type" value="Genomic_DNA"/>
</dbReference>
<dbReference type="RefSeq" id="WP_301638013.1">
    <property type="nucleotide sequence ID" value="NZ_JADYTN010000011.1"/>
</dbReference>
<evidence type="ECO:0000313" key="3">
    <source>
        <dbReference type="EMBL" id="MCF2563738.1"/>
    </source>
</evidence>
<keyword evidence="4" id="KW-1185">Reference proteome</keyword>
<feature type="transmembrane region" description="Helical" evidence="1">
    <location>
        <begin position="241"/>
        <end position="261"/>
    </location>
</feature>
<sequence>MDIEQGIFNRTERLVGEDILQSLQSKRVIVFGVGGVGSWCVEALVRSGIRHITIVDSDKVAISNVNRQLMATTKTVGRVKVDALKEHLLDINPHADITALQMIFDETTAESFHLEEYDYIVDAIDSLRDKLLLIECACRTKAKFFSSMGAALKMDPTKIEVAEFWKVKGCPLGAALRHKFRSLKRRPARKFLCVFSQELLPNLGPDNSVDAAFAPTDTQEGNPELANHDWNARKAQINGSLLHITGIFGFTLAGLILKDIYNKSKE</sequence>
<proteinExistence type="predicted"/>
<name>A0ABS9CF78_9BACT</name>
<gene>
    <name evidence="3" type="ORF">I6E12_06385</name>
</gene>
<dbReference type="Pfam" id="PF00899">
    <property type="entry name" value="ThiF"/>
    <property type="match status" value="1"/>
</dbReference>
<dbReference type="PANTHER" id="PTHR43267">
    <property type="entry name" value="TRNA THREONYLCARBAMOYLADENOSINE DEHYDRATASE"/>
    <property type="match status" value="1"/>
</dbReference>
<dbReference type="Proteomes" id="UP001200470">
    <property type="component" value="Unassembled WGS sequence"/>
</dbReference>
<dbReference type="InterPro" id="IPR045886">
    <property type="entry name" value="ThiF/MoeB/HesA"/>
</dbReference>
<evidence type="ECO:0000256" key="1">
    <source>
        <dbReference type="SAM" id="Phobius"/>
    </source>
</evidence>
<reference evidence="3 4" key="1">
    <citation type="submission" date="2020-12" db="EMBL/GenBank/DDBJ databases">
        <title>Whole genome sequences of gut porcine anaerobes.</title>
        <authorList>
            <person name="Kubasova T."/>
            <person name="Jahodarova E."/>
            <person name="Rychlik I."/>
        </authorList>
    </citation>
    <scope>NUCLEOTIDE SEQUENCE [LARGE SCALE GENOMIC DNA]</scope>
    <source>
        <strain evidence="3 4">An925</strain>
    </source>
</reference>
<keyword evidence="1" id="KW-0812">Transmembrane</keyword>